<dbReference type="AlphaFoldDB" id="B6IKB5"/>
<dbReference type="Proteomes" id="UP000008549">
    <property type="component" value="Unassembled WGS sequence"/>
</dbReference>
<gene>
    <name evidence="1" type="ORF">CBG27833</name>
    <name evidence="1" type="ORF">CBG_27833</name>
</gene>
<protein>
    <submittedName>
        <fullName evidence="1">Protein CBG27833</fullName>
    </submittedName>
</protein>
<dbReference type="RefSeq" id="XP_045099904.1">
    <property type="nucleotide sequence ID" value="XM_045240025.1"/>
</dbReference>
<sequence>MHFDRSSYFFLCFSFLHSLKILITCSE</sequence>
<name>B6IKB5_CAEBR</name>
<dbReference type="EMBL" id="HE601001">
    <property type="protein sequence ID" value="CAS00345.1"/>
    <property type="molecule type" value="Genomic_DNA"/>
</dbReference>
<dbReference type="KEGG" id="cbr:CBG_27833"/>
<evidence type="ECO:0000313" key="2">
    <source>
        <dbReference type="Proteomes" id="UP000008549"/>
    </source>
</evidence>
<keyword evidence="2" id="KW-1185">Reference proteome</keyword>
<accession>B6IKB5</accession>
<evidence type="ECO:0000313" key="1">
    <source>
        <dbReference type="EMBL" id="CAS00345.1"/>
    </source>
</evidence>
<reference evidence="1 2" key="2">
    <citation type="journal article" date="2011" name="PLoS Genet.">
        <title>Caenorhabditis briggsae recombinant inbred line genotypes reveal inter-strain incompatibility and the evolution of recombination.</title>
        <authorList>
            <person name="Ross J.A."/>
            <person name="Koboldt D.C."/>
            <person name="Staisch J.E."/>
            <person name="Chamberlin H.M."/>
            <person name="Gupta B.P."/>
            <person name="Miller R.D."/>
            <person name="Baird S.E."/>
            <person name="Haag E.S."/>
        </authorList>
    </citation>
    <scope>NUCLEOTIDE SEQUENCE [LARGE SCALE GENOMIC DNA]</scope>
    <source>
        <strain evidence="1 2">AF16</strain>
    </source>
</reference>
<reference evidence="1 2" key="1">
    <citation type="journal article" date="2003" name="PLoS Biol.">
        <title>The genome sequence of Caenorhabditis briggsae: a platform for comparative genomics.</title>
        <authorList>
            <person name="Stein L.D."/>
            <person name="Bao Z."/>
            <person name="Blasiar D."/>
            <person name="Blumenthal T."/>
            <person name="Brent M.R."/>
            <person name="Chen N."/>
            <person name="Chinwalla A."/>
            <person name="Clarke L."/>
            <person name="Clee C."/>
            <person name="Coghlan A."/>
            <person name="Coulson A."/>
            <person name="D'Eustachio P."/>
            <person name="Fitch D.H."/>
            <person name="Fulton L.A."/>
            <person name="Fulton R.E."/>
            <person name="Griffiths-Jones S."/>
            <person name="Harris T.W."/>
            <person name="Hillier L.W."/>
            <person name="Kamath R."/>
            <person name="Kuwabara P.E."/>
            <person name="Mardis E.R."/>
            <person name="Marra M.A."/>
            <person name="Miner T.L."/>
            <person name="Minx P."/>
            <person name="Mullikin J.C."/>
            <person name="Plumb R.W."/>
            <person name="Rogers J."/>
            <person name="Schein J.E."/>
            <person name="Sohrmann M."/>
            <person name="Spieth J."/>
            <person name="Stajich J.E."/>
            <person name="Wei C."/>
            <person name="Willey D."/>
            <person name="Wilson R.K."/>
            <person name="Durbin R."/>
            <person name="Waterston R.H."/>
        </authorList>
    </citation>
    <scope>NUCLEOTIDE SEQUENCE [LARGE SCALE GENOMIC DNA]</scope>
    <source>
        <strain evidence="1 2">AF16</strain>
    </source>
</reference>
<dbReference type="InParanoid" id="B6IKB5"/>
<dbReference type="HOGENOM" id="CLU_3415354_0_0_1"/>
<dbReference type="GeneID" id="68919282"/>
<organism evidence="1 2">
    <name type="scientific">Caenorhabditis briggsae</name>
    <dbReference type="NCBI Taxonomy" id="6238"/>
    <lineage>
        <taxon>Eukaryota</taxon>
        <taxon>Metazoa</taxon>
        <taxon>Ecdysozoa</taxon>
        <taxon>Nematoda</taxon>
        <taxon>Chromadorea</taxon>
        <taxon>Rhabditida</taxon>
        <taxon>Rhabditina</taxon>
        <taxon>Rhabditomorpha</taxon>
        <taxon>Rhabditoidea</taxon>
        <taxon>Rhabditidae</taxon>
        <taxon>Peloderinae</taxon>
        <taxon>Caenorhabditis</taxon>
    </lineage>
</organism>
<proteinExistence type="predicted"/>
<dbReference type="CTD" id="68919282"/>